<protein>
    <submittedName>
        <fullName evidence="2">Uncharacterized protein</fullName>
    </submittedName>
</protein>
<reference evidence="2 3" key="1">
    <citation type="journal article" date="2021" name="BMC Genomics">
        <title>Datura genome reveals duplications of psychoactive alkaloid biosynthetic genes and high mutation rate following tissue culture.</title>
        <authorList>
            <person name="Rajewski A."/>
            <person name="Carter-House D."/>
            <person name="Stajich J."/>
            <person name="Litt A."/>
        </authorList>
    </citation>
    <scope>NUCLEOTIDE SEQUENCE [LARGE SCALE GENOMIC DNA]</scope>
    <source>
        <strain evidence="2">AR-01</strain>
    </source>
</reference>
<comment type="caution">
    <text evidence="2">The sequence shown here is derived from an EMBL/GenBank/DDBJ whole genome shotgun (WGS) entry which is preliminary data.</text>
</comment>
<accession>A0ABS8RXP4</accession>
<evidence type="ECO:0000313" key="2">
    <source>
        <dbReference type="EMBL" id="MCD7451590.1"/>
    </source>
</evidence>
<feature type="compositionally biased region" description="Acidic residues" evidence="1">
    <location>
        <begin position="133"/>
        <end position="143"/>
    </location>
</feature>
<feature type="region of interest" description="Disordered" evidence="1">
    <location>
        <begin position="108"/>
        <end position="143"/>
    </location>
</feature>
<sequence length="143" mass="16886">MGLRFVFANPGECNLTLVREFYANWDVHIEPNERKDDNSHKTLDMTYFTMEAWVWMRVICAWIMPFDHLTKVKRDKYPLNENAQYISEVGPIFEEPLDDYALTSKLSVHEDKDEDDEVEPEHDSKDGDFDFALTDEDSDEKIE</sequence>
<dbReference type="Proteomes" id="UP000823775">
    <property type="component" value="Unassembled WGS sequence"/>
</dbReference>
<gene>
    <name evidence="2" type="ORF">HAX54_012751</name>
</gene>
<organism evidence="2 3">
    <name type="scientific">Datura stramonium</name>
    <name type="common">Jimsonweed</name>
    <name type="synonym">Common thornapple</name>
    <dbReference type="NCBI Taxonomy" id="4076"/>
    <lineage>
        <taxon>Eukaryota</taxon>
        <taxon>Viridiplantae</taxon>
        <taxon>Streptophyta</taxon>
        <taxon>Embryophyta</taxon>
        <taxon>Tracheophyta</taxon>
        <taxon>Spermatophyta</taxon>
        <taxon>Magnoliopsida</taxon>
        <taxon>eudicotyledons</taxon>
        <taxon>Gunneridae</taxon>
        <taxon>Pentapetalae</taxon>
        <taxon>asterids</taxon>
        <taxon>lamiids</taxon>
        <taxon>Solanales</taxon>
        <taxon>Solanaceae</taxon>
        <taxon>Solanoideae</taxon>
        <taxon>Datureae</taxon>
        <taxon>Datura</taxon>
    </lineage>
</organism>
<evidence type="ECO:0000256" key="1">
    <source>
        <dbReference type="SAM" id="MobiDB-lite"/>
    </source>
</evidence>
<keyword evidence="3" id="KW-1185">Reference proteome</keyword>
<proteinExistence type="predicted"/>
<name>A0ABS8RXP4_DATST</name>
<dbReference type="EMBL" id="JACEIK010000175">
    <property type="protein sequence ID" value="MCD7451590.1"/>
    <property type="molecule type" value="Genomic_DNA"/>
</dbReference>
<feature type="non-terminal residue" evidence="2">
    <location>
        <position position="143"/>
    </location>
</feature>
<evidence type="ECO:0000313" key="3">
    <source>
        <dbReference type="Proteomes" id="UP000823775"/>
    </source>
</evidence>